<dbReference type="EMBL" id="CAEZSC010000075">
    <property type="protein sequence ID" value="CAB4541093.1"/>
    <property type="molecule type" value="Genomic_DNA"/>
</dbReference>
<sequence length="212" mass="23484">MRLFDYLHEEWKVELAPLASKIDSIQDELSSRTYLPDSSLIFRALQNPVSSSRVLIVGQDPYPNPGFACGYAFSVPPDVGKVPKSLQNILREVTDDVGSTCIRYGDLTPWVAQGVILLNRTLTLEVGESLSHSNLGWQAVTDEVTRILNRQGVVNILWGKSAGELQAFTNPLRTIVGVHPSPLSAYRGFFGSKPFSKANAILKQEGREEIIW</sequence>
<dbReference type="CDD" id="cd10027">
    <property type="entry name" value="UDG-F1-like"/>
    <property type="match status" value="1"/>
</dbReference>
<reference evidence="6" key="1">
    <citation type="submission" date="2020-05" db="EMBL/GenBank/DDBJ databases">
        <authorList>
            <person name="Chiriac C."/>
            <person name="Salcher M."/>
            <person name="Ghai R."/>
            <person name="Kavagutti S V."/>
        </authorList>
    </citation>
    <scope>NUCLEOTIDE SEQUENCE</scope>
</reference>
<dbReference type="InterPro" id="IPR002043">
    <property type="entry name" value="UDG_fam1"/>
</dbReference>
<dbReference type="GO" id="GO:0004844">
    <property type="term" value="F:uracil DNA N-glycosylase activity"/>
    <property type="evidence" value="ECO:0007669"/>
    <property type="project" value="InterPro"/>
</dbReference>
<dbReference type="PROSITE" id="PS00130">
    <property type="entry name" value="U_DNA_GLYCOSYLASE"/>
    <property type="match status" value="1"/>
</dbReference>
<dbReference type="Pfam" id="PF03167">
    <property type="entry name" value="UDG"/>
    <property type="match status" value="1"/>
</dbReference>
<dbReference type="InterPro" id="IPR036895">
    <property type="entry name" value="Uracil-DNA_glycosylase-like_sf"/>
</dbReference>
<evidence type="ECO:0000256" key="4">
    <source>
        <dbReference type="ARBA" id="ARBA00023204"/>
    </source>
</evidence>
<dbReference type="NCBIfam" id="NF003588">
    <property type="entry name" value="PRK05254.1-1"/>
    <property type="match status" value="1"/>
</dbReference>
<evidence type="ECO:0000259" key="5">
    <source>
        <dbReference type="SMART" id="SM00986"/>
    </source>
</evidence>
<dbReference type="InterPro" id="IPR018085">
    <property type="entry name" value="Ura-DNA_Glyclase_AS"/>
</dbReference>
<dbReference type="GO" id="GO:0097510">
    <property type="term" value="P:base-excision repair, AP site formation via deaminated base removal"/>
    <property type="evidence" value="ECO:0007669"/>
    <property type="project" value="TreeGrafter"/>
</dbReference>
<evidence type="ECO:0000313" key="6">
    <source>
        <dbReference type="EMBL" id="CAB4541093.1"/>
    </source>
</evidence>
<dbReference type="AlphaFoldDB" id="A0A6J6BRP4"/>
<feature type="domain" description="Uracil-DNA glycosylase-like" evidence="5">
    <location>
        <begin position="45"/>
        <end position="202"/>
    </location>
</feature>
<keyword evidence="2" id="KW-0227">DNA damage</keyword>
<dbReference type="NCBIfam" id="NF003592">
    <property type="entry name" value="PRK05254.1-5"/>
    <property type="match status" value="1"/>
</dbReference>
<dbReference type="PANTHER" id="PTHR11264">
    <property type="entry name" value="URACIL-DNA GLYCOSYLASE"/>
    <property type="match status" value="1"/>
</dbReference>
<comment type="similarity">
    <text evidence="1">Belongs to the uracil-DNA glycosylase (UDG) superfamily. UNG family.</text>
</comment>
<dbReference type="SMART" id="SM00987">
    <property type="entry name" value="UreE_C"/>
    <property type="match status" value="1"/>
</dbReference>
<dbReference type="InterPro" id="IPR005122">
    <property type="entry name" value="Uracil-DNA_glycosylase-like"/>
</dbReference>
<accession>A0A6J6BRP4</accession>
<dbReference type="EMBL" id="CAFBME010000035">
    <property type="protein sequence ID" value="CAB4892808.1"/>
    <property type="molecule type" value="Genomic_DNA"/>
</dbReference>
<dbReference type="SMART" id="SM00986">
    <property type="entry name" value="UDG"/>
    <property type="match status" value="1"/>
</dbReference>
<keyword evidence="3" id="KW-0378">Hydrolase</keyword>
<evidence type="ECO:0000256" key="3">
    <source>
        <dbReference type="ARBA" id="ARBA00022801"/>
    </source>
</evidence>
<keyword evidence="4" id="KW-0234">DNA repair</keyword>
<evidence type="ECO:0000256" key="1">
    <source>
        <dbReference type="ARBA" id="ARBA00008184"/>
    </source>
</evidence>
<dbReference type="Gene3D" id="3.40.470.10">
    <property type="entry name" value="Uracil-DNA glycosylase-like domain"/>
    <property type="match status" value="1"/>
</dbReference>
<evidence type="ECO:0000313" key="7">
    <source>
        <dbReference type="EMBL" id="CAB4892808.1"/>
    </source>
</evidence>
<organism evidence="6">
    <name type="scientific">freshwater metagenome</name>
    <dbReference type="NCBI Taxonomy" id="449393"/>
    <lineage>
        <taxon>unclassified sequences</taxon>
        <taxon>metagenomes</taxon>
        <taxon>ecological metagenomes</taxon>
    </lineage>
</organism>
<evidence type="ECO:0000256" key="2">
    <source>
        <dbReference type="ARBA" id="ARBA00022763"/>
    </source>
</evidence>
<dbReference type="EMBL" id="CAFBPI010000033">
    <property type="protein sequence ID" value="CAB5014654.1"/>
    <property type="molecule type" value="Genomic_DNA"/>
</dbReference>
<evidence type="ECO:0000313" key="8">
    <source>
        <dbReference type="EMBL" id="CAB5014654.1"/>
    </source>
</evidence>
<name>A0A6J6BRP4_9ZZZZ</name>
<dbReference type="SUPFAM" id="SSF52141">
    <property type="entry name" value="Uracil-DNA glycosylase-like"/>
    <property type="match status" value="1"/>
</dbReference>
<protein>
    <submittedName>
        <fullName evidence="6">Unannotated protein</fullName>
    </submittedName>
</protein>
<dbReference type="PANTHER" id="PTHR11264:SF0">
    <property type="entry name" value="URACIL-DNA GLYCOSYLASE"/>
    <property type="match status" value="1"/>
</dbReference>
<proteinExistence type="inferred from homology"/>
<gene>
    <name evidence="6" type="ORF">UFOPK1380_01049</name>
    <name evidence="7" type="ORF">UFOPK3555_00482</name>
    <name evidence="8" type="ORF">UFOPK4095_00661</name>
</gene>